<evidence type="ECO:0000256" key="3">
    <source>
        <dbReference type="ARBA" id="ARBA00022723"/>
    </source>
</evidence>
<accession>A0A2A4FQW6</accession>
<dbReference type="PANTHER" id="PTHR32308:SF10">
    <property type="entry name" value="CITRATE LYASE SUBUNIT BETA"/>
    <property type="match status" value="1"/>
</dbReference>
<dbReference type="GO" id="GO:0006107">
    <property type="term" value="P:oxaloacetate metabolic process"/>
    <property type="evidence" value="ECO:0007669"/>
    <property type="project" value="TreeGrafter"/>
</dbReference>
<name>A0A2A4FQW6_9SPHN</name>
<proteinExistence type="inferred from homology"/>
<evidence type="ECO:0000259" key="7">
    <source>
        <dbReference type="Pfam" id="PF03328"/>
    </source>
</evidence>
<organism evidence="8 9">
    <name type="scientific">Rhizorhabdus dicambivorans</name>
    <dbReference type="NCBI Taxonomy" id="1850238"/>
    <lineage>
        <taxon>Bacteria</taxon>
        <taxon>Pseudomonadati</taxon>
        <taxon>Pseudomonadota</taxon>
        <taxon>Alphaproteobacteria</taxon>
        <taxon>Sphingomonadales</taxon>
        <taxon>Sphingomonadaceae</taxon>
        <taxon>Rhizorhabdus</taxon>
    </lineage>
</organism>
<protein>
    <submittedName>
        <fullName evidence="8">CoA ester lyase</fullName>
    </submittedName>
</protein>
<feature type="binding site" evidence="5">
    <location>
        <position position="71"/>
    </location>
    <ligand>
        <name>substrate</name>
    </ligand>
</feature>
<keyword evidence="9" id="KW-1185">Reference proteome</keyword>
<evidence type="ECO:0000313" key="9">
    <source>
        <dbReference type="Proteomes" id="UP000218934"/>
    </source>
</evidence>
<dbReference type="GO" id="GO:0016829">
    <property type="term" value="F:lyase activity"/>
    <property type="evidence" value="ECO:0007669"/>
    <property type="project" value="UniProtKB-KW"/>
</dbReference>
<dbReference type="KEGG" id="rdi:CMV14_07540"/>
<comment type="cofactor">
    <cofactor evidence="1">
        <name>Mg(2+)</name>
        <dbReference type="ChEBI" id="CHEBI:18420"/>
    </cofactor>
</comment>
<evidence type="ECO:0000256" key="2">
    <source>
        <dbReference type="ARBA" id="ARBA00005568"/>
    </source>
</evidence>
<dbReference type="SUPFAM" id="SSF51621">
    <property type="entry name" value="Phosphoenolpyruvate/pyruvate domain"/>
    <property type="match status" value="1"/>
</dbReference>
<comment type="caution">
    <text evidence="8">The sequence shown here is derived from an EMBL/GenBank/DDBJ whole genome shotgun (WGS) entry which is preliminary data.</text>
</comment>
<dbReference type="GO" id="GO:0000287">
    <property type="term" value="F:magnesium ion binding"/>
    <property type="evidence" value="ECO:0007669"/>
    <property type="project" value="TreeGrafter"/>
</dbReference>
<dbReference type="Pfam" id="PF03328">
    <property type="entry name" value="HpcH_HpaI"/>
    <property type="match status" value="1"/>
</dbReference>
<dbReference type="EMBL" id="NWUF01000026">
    <property type="protein sequence ID" value="PCE40557.1"/>
    <property type="molecule type" value="Genomic_DNA"/>
</dbReference>
<dbReference type="Gene3D" id="3.20.20.60">
    <property type="entry name" value="Phosphoenolpyruvate-binding domains"/>
    <property type="match status" value="1"/>
</dbReference>
<dbReference type="RefSeq" id="WP_066967488.1">
    <property type="nucleotide sequence ID" value="NZ_CP023449.1"/>
</dbReference>
<dbReference type="OrthoDB" id="9800547at2"/>
<sequence>MSDREPRIRRSALYLPASNERAIEKARTLPCDVVILDLEDAVAPEAKEAAREMAARAVADGGFGRRELVVRVNGLGTPWGEADLAAIGPAGADAILVPKIDDGATLRRYDALLAQAPAATRLWAMIETARSMFALQDIAAQAEATRLACFVMGTNDLAKELRASPDVGREGFVGFLSSTVAAARAHGLSAIDGVFNDIGDAEGLVRQCAQALALGFDGKTLIHPGQIDICNRAFTPGDDRIEAARAIVAAFDAPENAGAGALKVNGQMAERLHLEQARALLAMRAQIDEMG</sequence>
<dbReference type="InterPro" id="IPR005000">
    <property type="entry name" value="Aldolase/citrate-lyase_domain"/>
</dbReference>
<dbReference type="InterPro" id="IPR040442">
    <property type="entry name" value="Pyrv_kinase-like_dom_sf"/>
</dbReference>
<evidence type="ECO:0000256" key="5">
    <source>
        <dbReference type="PIRSR" id="PIRSR015582-1"/>
    </source>
</evidence>
<gene>
    <name evidence="8" type="ORF">COO09_19730</name>
</gene>
<dbReference type="PIRSF" id="PIRSF015582">
    <property type="entry name" value="Cit_lyase_B"/>
    <property type="match status" value="1"/>
</dbReference>
<dbReference type="InterPro" id="IPR011206">
    <property type="entry name" value="Citrate_lyase_beta/mcl1/mcl2"/>
</dbReference>
<feature type="domain" description="HpcH/HpaI aldolase/citrate lyase" evidence="7">
    <location>
        <begin position="10"/>
        <end position="224"/>
    </location>
</feature>
<dbReference type="InterPro" id="IPR015813">
    <property type="entry name" value="Pyrv/PenolPyrv_kinase-like_dom"/>
</dbReference>
<keyword evidence="4 6" id="KW-0460">Magnesium</keyword>
<feature type="binding site" evidence="6">
    <location>
        <position position="156"/>
    </location>
    <ligand>
        <name>Mg(2+)</name>
        <dbReference type="ChEBI" id="CHEBI:18420"/>
    </ligand>
</feature>
<evidence type="ECO:0000313" key="8">
    <source>
        <dbReference type="EMBL" id="PCE40557.1"/>
    </source>
</evidence>
<evidence type="ECO:0000256" key="4">
    <source>
        <dbReference type="ARBA" id="ARBA00022842"/>
    </source>
</evidence>
<evidence type="ECO:0000256" key="1">
    <source>
        <dbReference type="ARBA" id="ARBA00001946"/>
    </source>
</evidence>
<feature type="binding site" evidence="6">
    <location>
        <position position="127"/>
    </location>
    <ligand>
        <name>Mg(2+)</name>
        <dbReference type="ChEBI" id="CHEBI:18420"/>
    </ligand>
</feature>
<feature type="binding site" evidence="5">
    <location>
        <position position="127"/>
    </location>
    <ligand>
        <name>substrate</name>
    </ligand>
</feature>
<dbReference type="AlphaFoldDB" id="A0A2A4FQW6"/>
<comment type="similarity">
    <text evidence="2">Belongs to the HpcH/HpaI aldolase family.</text>
</comment>
<dbReference type="PANTHER" id="PTHR32308">
    <property type="entry name" value="LYASE BETA SUBUNIT, PUTATIVE (AFU_ORTHOLOGUE AFUA_4G13030)-RELATED"/>
    <property type="match status" value="1"/>
</dbReference>
<evidence type="ECO:0000256" key="6">
    <source>
        <dbReference type="PIRSR" id="PIRSR015582-2"/>
    </source>
</evidence>
<keyword evidence="3 6" id="KW-0479">Metal-binding</keyword>
<dbReference type="Proteomes" id="UP000218934">
    <property type="component" value="Unassembled WGS sequence"/>
</dbReference>
<reference evidence="8 9" key="1">
    <citation type="submission" date="2017-09" db="EMBL/GenBank/DDBJ databases">
        <title>The Catabolism of 3,6-Dichlorosalicylic acid is Initiated by the Cytochrome P450 Monooxygenase DsmABC in Rhizorhabdus dicambivorans Ndbn-20.</title>
        <authorList>
            <person name="Na L."/>
        </authorList>
    </citation>
    <scope>NUCLEOTIDE SEQUENCE [LARGE SCALE GENOMIC DNA]</scope>
    <source>
        <strain evidence="8 9">Ndbn-20m</strain>
    </source>
</reference>
<keyword evidence="8" id="KW-0456">Lyase</keyword>